<evidence type="ECO:0000313" key="2">
    <source>
        <dbReference type="EMBL" id="MDA0633611.1"/>
    </source>
</evidence>
<dbReference type="Proteomes" id="UP001144036">
    <property type="component" value="Unassembled WGS sequence"/>
</dbReference>
<dbReference type="RefSeq" id="WP_270154422.1">
    <property type="nucleotide sequence ID" value="NZ_JAPNNL010000025.1"/>
</dbReference>
<feature type="non-terminal residue" evidence="2">
    <location>
        <position position="66"/>
    </location>
</feature>
<feature type="region of interest" description="Disordered" evidence="1">
    <location>
        <begin position="17"/>
        <end position="66"/>
    </location>
</feature>
<comment type="caution">
    <text evidence="2">The sequence shown here is derived from an EMBL/GenBank/DDBJ whole genome shotgun (WGS) entry which is preliminary data.</text>
</comment>
<name>A0ABT4S9L0_9ACTN</name>
<keyword evidence="3" id="KW-1185">Reference proteome</keyword>
<sequence length="66" mass="6966">MNVSYRGLSAVSIINQRDAGSRTVRETGPPAEPACGLASPGGSSQEPAHHASRNHSQLYPIREHSA</sequence>
<gene>
    <name evidence="2" type="ORF">OUY22_09285</name>
</gene>
<organism evidence="2 3">
    <name type="scientific">Nonomuraea corallina</name>
    <dbReference type="NCBI Taxonomy" id="2989783"/>
    <lineage>
        <taxon>Bacteria</taxon>
        <taxon>Bacillati</taxon>
        <taxon>Actinomycetota</taxon>
        <taxon>Actinomycetes</taxon>
        <taxon>Streptosporangiales</taxon>
        <taxon>Streptosporangiaceae</taxon>
        <taxon>Nonomuraea</taxon>
    </lineage>
</organism>
<accession>A0ABT4S9L0</accession>
<dbReference type="EMBL" id="JAPNNL010000025">
    <property type="protein sequence ID" value="MDA0633611.1"/>
    <property type="molecule type" value="Genomic_DNA"/>
</dbReference>
<reference evidence="2" key="1">
    <citation type="submission" date="2022-11" db="EMBL/GenBank/DDBJ databases">
        <title>Nonomuraea corallina sp. nov., a new species of the genus Nonomuraea isolated from sea side sediment in Thai sea.</title>
        <authorList>
            <person name="Ngamcharungchit C."/>
            <person name="Matsumoto A."/>
            <person name="Suriyachadkun C."/>
            <person name="Panbangred W."/>
            <person name="Inahashi Y."/>
            <person name="Intra B."/>
        </authorList>
    </citation>
    <scope>NUCLEOTIDE SEQUENCE</scope>
    <source>
        <strain evidence="2">MCN248</strain>
    </source>
</reference>
<proteinExistence type="predicted"/>
<evidence type="ECO:0000313" key="3">
    <source>
        <dbReference type="Proteomes" id="UP001144036"/>
    </source>
</evidence>
<protein>
    <submittedName>
        <fullName evidence="2">Uncharacterized protein</fullName>
    </submittedName>
</protein>
<evidence type="ECO:0000256" key="1">
    <source>
        <dbReference type="SAM" id="MobiDB-lite"/>
    </source>
</evidence>